<evidence type="ECO:0000313" key="2">
    <source>
        <dbReference type="EMBL" id="MBD2757708.1"/>
    </source>
</evidence>
<organism evidence="2 3">
    <name type="scientific">Spirosoma validum</name>
    <dbReference type="NCBI Taxonomy" id="2771355"/>
    <lineage>
        <taxon>Bacteria</taxon>
        <taxon>Pseudomonadati</taxon>
        <taxon>Bacteroidota</taxon>
        <taxon>Cytophagia</taxon>
        <taxon>Cytophagales</taxon>
        <taxon>Cytophagaceae</taxon>
        <taxon>Spirosoma</taxon>
    </lineage>
</organism>
<keyword evidence="3" id="KW-1185">Reference proteome</keyword>
<proteinExistence type="predicted"/>
<sequence length="78" mass="8967">MTYPSSYPLTRPPRRGLQFPHFPKAAPGRLPDIIGQLIVYSGLLALLCYLLWWNGYYQARLDRPNDPTKARLHCPANE</sequence>
<dbReference type="EMBL" id="JACXAA010000029">
    <property type="protein sequence ID" value="MBD2757708.1"/>
    <property type="molecule type" value="Genomic_DNA"/>
</dbReference>
<dbReference type="AlphaFoldDB" id="A0A927B9F9"/>
<evidence type="ECO:0000256" key="1">
    <source>
        <dbReference type="SAM" id="Phobius"/>
    </source>
</evidence>
<accession>A0A927B9F9</accession>
<dbReference type="Proteomes" id="UP000653797">
    <property type="component" value="Unassembled WGS sequence"/>
</dbReference>
<name>A0A927B9F9_9BACT</name>
<dbReference type="RefSeq" id="WP_191043332.1">
    <property type="nucleotide sequence ID" value="NZ_JACXAA010000029.1"/>
</dbReference>
<keyword evidence="1" id="KW-0472">Membrane</keyword>
<keyword evidence="1" id="KW-0812">Transmembrane</keyword>
<feature type="transmembrane region" description="Helical" evidence="1">
    <location>
        <begin position="33"/>
        <end position="53"/>
    </location>
</feature>
<gene>
    <name evidence="2" type="ORF">IC230_32870</name>
</gene>
<protein>
    <submittedName>
        <fullName evidence="2">Uncharacterized protein</fullName>
    </submittedName>
</protein>
<keyword evidence="1" id="KW-1133">Transmembrane helix</keyword>
<evidence type="ECO:0000313" key="3">
    <source>
        <dbReference type="Proteomes" id="UP000653797"/>
    </source>
</evidence>
<comment type="caution">
    <text evidence="2">The sequence shown here is derived from an EMBL/GenBank/DDBJ whole genome shotgun (WGS) entry which is preliminary data.</text>
</comment>
<reference evidence="2" key="1">
    <citation type="submission" date="2020-09" db="EMBL/GenBank/DDBJ databases">
        <authorList>
            <person name="Kim M.K."/>
        </authorList>
    </citation>
    <scope>NUCLEOTIDE SEQUENCE</scope>
    <source>
        <strain evidence="2">BT704</strain>
    </source>
</reference>